<dbReference type="Proteomes" id="UP000002215">
    <property type="component" value="Chromosome"/>
</dbReference>
<dbReference type="Gene3D" id="1.10.1200.10">
    <property type="entry name" value="ACP-like"/>
    <property type="match status" value="4"/>
</dbReference>
<evidence type="ECO:0000256" key="4">
    <source>
        <dbReference type="ARBA" id="ARBA00022553"/>
    </source>
</evidence>
<dbReference type="FunFam" id="3.40.50.12780:FF:000012">
    <property type="entry name" value="Non-ribosomal peptide synthetase"/>
    <property type="match status" value="2"/>
</dbReference>
<feature type="domain" description="Carrier" evidence="5">
    <location>
        <begin position="3118"/>
        <end position="3193"/>
    </location>
</feature>
<dbReference type="SUPFAM" id="SSF47336">
    <property type="entry name" value="ACP-like"/>
    <property type="match status" value="5"/>
</dbReference>
<dbReference type="PROSITE" id="PS00012">
    <property type="entry name" value="PHOSPHOPANTETHEINE"/>
    <property type="match status" value="5"/>
</dbReference>
<dbReference type="Gene3D" id="2.30.38.10">
    <property type="entry name" value="Luciferase, Domain 3"/>
    <property type="match status" value="5"/>
</dbReference>
<dbReference type="InterPro" id="IPR045851">
    <property type="entry name" value="AMP-bd_C_sf"/>
</dbReference>
<dbReference type="InterPro" id="IPR020806">
    <property type="entry name" value="PKS_PP-bd"/>
</dbReference>
<evidence type="ECO:0000256" key="2">
    <source>
        <dbReference type="ARBA" id="ARBA00006432"/>
    </source>
</evidence>
<dbReference type="PROSITE" id="PS50075">
    <property type="entry name" value="CARRIER"/>
    <property type="match status" value="5"/>
</dbReference>
<dbReference type="InterPro" id="IPR020845">
    <property type="entry name" value="AMP-binding_CS"/>
</dbReference>
<evidence type="ECO:0000313" key="7">
    <source>
        <dbReference type="Proteomes" id="UP000002215"/>
    </source>
</evidence>
<dbReference type="CDD" id="cd19543">
    <property type="entry name" value="DCL_NRPS"/>
    <property type="match status" value="1"/>
</dbReference>
<dbReference type="InterPro" id="IPR023213">
    <property type="entry name" value="CAT-like_dom_sf"/>
</dbReference>
<dbReference type="Gene3D" id="3.40.50.980">
    <property type="match status" value="10"/>
</dbReference>
<dbReference type="CDD" id="cd19531">
    <property type="entry name" value="LCL_NRPS-like"/>
    <property type="match status" value="4"/>
</dbReference>
<dbReference type="SUPFAM" id="SSF56801">
    <property type="entry name" value="Acetyl-CoA synthetase-like"/>
    <property type="match status" value="5"/>
</dbReference>
<dbReference type="SMART" id="SM00823">
    <property type="entry name" value="PKS_PP"/>
    <property type="match status" value="5"/>
</dbReference>
<keyword evidence="4" id="KW-0597">Phosphoprotein</keyword>
<dbReference type="InterPro" id="IPR009081">
    <property type="entry name" value="PP-bd_ACP"/>
</dbReference>
<dbReference type="PANTHER" id="PTHR45527">
    <property type="entry name" value="NONRIBOSOMAL PEPTIDE SYNTHETASE"/>
    <property type="match status" value="1"/>
</dbReference>
<dbReference type="InterPro" id="IPR000873">
    <property type="entry name" value="AMP-dep_synth/lig_dom"/>
</dbReference>
<dbReference type="Pfam" id="PF00668">
    <property type="entry name" value="Condensation"/>
    <property type="match status" value="6"/>
</dbReference>
<comment type="cofactor">
    <cofactor evidence="1">
        <name>pantetheine 4'-phosphate</name>
        <dbReference type="ChEBI" id="CHEBI:47942"/>
    </cofactor>
</comment>
<dbReference type="RefSeq" id="WP_012792787.1">
    <property type="nucleotide sequence ID" value="NC_013132.1"/>
</dbReference>
<dbReference type="EMBL" id="CP001699">
    <property type="protein sequence ID" value="ACU62619.1"/>
    <property type="molecule type" value="Genomic_DNA"/>
</dbReference>
<dbReference type="KEGG" id="cpi:Cpin_5188"/>
<sequence length="5738" mass="641391">MQVREFTENLSKLNFRLVIENDQLILKGNKNKLTPEEIKSIRQNQEIIGYIRAHKEELIEFLSRSSDNGEKRSPNITSIYRLSGLQQGMLFHGLYDSKSEAYVDQFTCEMTSLNVPAFKSTWQYLLNRHSVLRSSFHYDRFNVPVQCVNKEVNMQIQELDFSDLDPAEQKIQLEEYSIKDRHQGFEFEQPPLMRVSLLKLDEFRHQMVWTFHHILFDGWSTPVLMQEFLEVYESVVNGVPVRMEEDRYEDYIRYIDGKDSAAEQTYWCNYLDGLTSGTLLPFISAAAERNRGGGIYKSVTLKLDKEMTAVVEKYAQQQRITPNTIMQGIWSYLLHQYTGKDDILYGVIVSGRPADLDNIERRVGLYINTLPLRSILKKDQLITEWLRQLHQSQLNTTTFQYNGLNDIQSWAQIRGELFDNILVYQNYPVSKVVASRKWSLQVENVSSFERDNYPFSIGINASDEIHIHFKYNAALLRSEYALQIRDHFDYVLQQILTKVHGKVDDIQILTEREKYQLLHVFNARSFDDNKHRTLVELFEEQVDRNPEAAALVFEDTTLSYQQLEERSNQLANYLRVKGIGVDSMVAIYLENSPDMIVSILGILKSGAAYVPLEHNCPVDRLQYILADCKCRAVISSTVYEELIKENAGADVEILYTDSQDMLMSVMPSSRPAVALSADDLCYVIYTSGSTGRPKGVMVAHQSVVQLITGQAKKFGIDQQEKILQFSNYSFDASVEQIFLALLNGATLILLAATDRLDSEKFERFLLNRRVTHLHATPGFLSTIRAGSYGGLRRVIAGGDSCSAELARRWSAYADFYNEYGPTETTVTSIMYHLKKGTPFFQSSLPIGKPLTNINAYIVDNSGRLVPPGVTGELWLGGDQVARGYLNQQPLTVEKFVINPFDNMPEERIYKTGDLAKWLPDGNIEFIGRCDDQLKLRGYRIEPGEIESVLCQLSVVKEAAVVLREDDKENKQLVAYVVVSGPFDKETILSQAAGFLPSYMLPGQIIALDVLPLTANGKVNRKLLALMQPDKDETTVYTAPRNGNETVLARIWSELLGLSNISIYDNFFELGGHSLLAIRVVSAIRKELACEIGIRDIFDHPDIASLGERIAGMSSTSSVPVLRAVERPKRVPLSFAQERLWFIDRLQGSEQYHMPWVFRMEGSLDCHALEVSFRSILKRHEVLRTVIREEEGVGYQELLPTTGWNLRYEEESTLLTGNGDLSSFIASQIEHPFNLSSDYMLRVTLVHQSPTSHVLIILLHHIAFDGWSIGLLVGELVELYRSIREGGRPVLPVLPVQYADYAIWQRSWLSGDTLSDRLSYWATHLAGVPVLELPTDYVRPLEQSIRGGMVSKTISRLQADRLDALCQREGVTLFMLLQGVFKVLLYRYSGQTDICIGSSIAGRHQQEVEGLIGFFVNMLALRSDLEGNPSFASFLQQVKETTLAAYAHQDVPFEKVVEVLGLSRDRSRNALFQAVLILQNAPESGALDLGDLQLHGLSTGNITSEYELMLNVTESSYGLHLSLVYKSDLYRAETMHGLLHHYEELLEAVLSDITTPVSQLNMLGAAEEEMLLQTFNRTEAPYPSDQTLMELFDRQASIKTSSIALIYGEQTLSYETLEVRSNQLAHKLIATGVTPGVQVGLLSYRGFDMIIGMFGILKAGGVYVPLNIDYPPSRLHYISQDAGLSHLVYTEEELLSLSGLTGMELIKVADCVDYPVQRPAISRSVDEGAYVMYTSGTSGHPKGILVSQRNILKLVYDKGPIAIHGEDCVLQWSNYAFDGSTYEIYSSLLHGARLLLIAEPAAADAGALSYLIRKEGVSVSFLTTALFNAFVDYDVSGLALLRKMLFGGEKVSVGHVRSALSVLGKGKLLHVYGPTETTVYASCYEIDEIDGVDIPIGHPLCNTEIRILDDHGRAVPVGVRGELYIGGAGVSLGYINNPALTSVKYVRFPDGGVWYRTGDIGRWRSDGEIEFIGRADEQVKVRGYRIEPGEIENVMLSCTGVKQVAVILKATGEGDKQLIAYLVPDGELDKPALLTALKNTLPDYMVPTVLVPLEELPLTPNGKVDRRQLSLLDIQLETSNAYVAPRNELETKLTTIWEELLGISGIGVNDNFFESGGHSLLAIRVISAIRKELSCEVGIREIFDNPTIEGLAGSLAKLSSTAVLPALQMTERPARVPLSFSQERLWFIDRLQGSLQYHMPSAFRLEGELDKDALEASFRAILQRHEVLRTVIREEEGVGFQELLPVSGWCLRYEEETALLVGGEDLSSFIASQTLHPFDLSSDYMLRVTLVHQSPTSHVLIILLHHIAFDGWSIGLLVGELVELYRSIREGAQPVLPVLPVQYADYAIWQRSWLSGDTLSDRLSYWATHLAGVPVLELPTDYVRPAEQSIRGGMVSKTISRLQADRLDALCQREGVTLFMLLQGVFKVLLYRYSGQTDICVGSSIAGRHQQEVEGLIGFFVNMLALRSDLEGNPSFVSFLQQVKETTLAAYAHQDVPFEKVVEVLGLSRDRSRNALFQAVLVLQNAPESGALDLGDLQLHGLSTGNITSEFELMLNVTESSYGLHLSLVYKSDLYRAETMHGLLHHYEELLEAVLSDITTPVAQLNMLGEEESVLLLDTFNDRSASYDAEETLITLFSAQVCAHPDAIALEFEEERMSYRELDERSNQVGHYLLSQGVQSGEAVGLSMERSALLIIGMLGIVKAGGVYVPVDPSYPEERRAYMFSDSELRIVLTEDQLLPLLQSDYAVTGLPVVQRADSIAYVMYTSGSTGVPKGVKVTHRNVTSLVRNVGYVSLSEEETILSTGSPSFDASTFEYWGMLLNGGRLVLCSEEVLLDVILLKSAIRRHSITMMWFTAGWFNQLVEADLDLFKGLKTILVGGDKLSIIHIAKVRSAYPDLTIINGYGPTENTTFSLSYRIEEVASDRPIPIGRPLDHRTAYILDEYGSLCGIGVRGELYVGGAGVSDGYHHDIKQTAEKFIADPFSGLPGSRLYRTGDLGRWLPDGTIAFLGRSDNQVKIRGYRIEPGEIEVVLSAGAGVSACVVVVHEDAAGNKQLIAYVTGTPDKAELLSYLRSHLPEHMVPAHVVVLEQLPLTRNGKVDRVQLSLLDVAITTGDSHIAPRTELERQLAAIWEELLDVSGLGINDNFFELGGHSLLAIRVISAIRKALSCEVGIREIFDNPTIEGLATRLSALSSVPTLPALQVVERPGRIPLSFAQERLWFIDRLQGSLQYHMPWVFRLEGELDRDALSSSFRSILERHEVLRTVIREEEGVGYQEILSAANWQMEYTISADPSSISALIQSRVLHSFDLSSDYMLRVTLVHQSPTSHVLIILLHHIAFDGWSIGLLVGELVELYRSIREGAQPVLPVLPVQYADYAIWQRSWLSGDTLSDRLSYWATHLAGVPVLELPTDYVRPAEQSIRGGMVSKTISRLQADRLDALCQREGVTLFMLLQGVFKVLLYRYSGQTDICVGSSIAGRHQQEVEGLIGFFVNMLALRSDLEGNPSFVSFLQQVKETTLAAYAHQDVPFEKVVEVLGLSRDRSRNALFQAVLVLQNAPESGALDLGDLQLHGLSTGNITSEFELMLNVTESSYGLHLSLVYKSDLYRAETMHGLLHHYEELLEAVLSDITTPVAQLNMLGEEESVLLLDTFNDRSASYDAEETLITLFSAQVCAHPDAIALEFEEERMSYRELDERSNQVGHYLLSQGVQSGEAVGLSMERSALLIIGMLGIVKAGGVYVPVDPSYPEERRAYMFSDSELRIVLTEDQLLPLLQSDYAVTGLPVVQRADSIAYVMYTSGSTGVPKGVKVTHRNVTSLVRNVGYVSLSEEETILSTGSPSFDASTFEYWGMLLNGGRLVLCSEEVLLDVILLKSAIRRHSITMMWFTAGWFNQLVEADLDLFKGLKTILVGGDKLSIIHIAKVRSAYPDLTIINGYGPTENTTFSLSYRIEEVASDRPIPIGRPLDHRTAYILDEYGSLCGIGVRGELYVGGAGVSDGYHHDIKQTAEKFIADPFSGLPGSRLYRTGDLGRWLPDGTIAFLGRSDNQVKIRGYRIEPGEIEVVLSAGAGVSACVVVVHEDAAGNKQLIAYVTGTPDKAELLSYLRSHLPEHMVPAHVVVLEQLPLTRNGKVDRVQLSLLDVAITTVDSHIAPRTELERQLAAIWEELLDVSGLGINDNFFELGGHSLLAIRVISAIRKALSCEVGIREIFDNPTIEGLATRLSALSSVPTLPTLQVVERPGRIPLSFAQERLWFIDRLQGSLQYHMPWVFRLEGELDQDALSSSFRSILERHEVLRTVIREEEGVGYQEILSAADWQMEYAEEDKLISEGHDLTSFTASRTLDPFDLSADYMLRVSLVRQSPAAHVLIVVIHHIAFDGWSISLLVRELITLYNSIREGRVASLAPLSVQYADYAIWQRAYLSGEILSDRLSYWSERLSGVQALELPTDYIRPAEQSIRGGVRSRRIGKSLTSRLEALCHQEGVTLFMLLEAIFKVLLYRYSGQTDLCIGTPVAGRHQQETEGLIGFFVNTLVLRSDLAGDPSFTSFLQSVKENTLNAFAHQDVPFEKVVEALGIPRDLSRTPVFQVMLVLLNTPASEDLSLGEGRVTEENTSQITSQFDLTMHITQQQDALQLNAVYCTDLYHEDTIDRLLQHFEQLMSSVLDDTTTPLSLLKMAGEEEEKQLLKTFNAQTAVYPDKTLVELFEEQVAAIPDNIALVFGNEQLSYQELDIRSNRLAHYLRTLGVKEDTLVPVYIRRSIDMIVGILGILKAGAAYVPIDTAYPARRIMNMLTDIQSNVAITDAAGSELLKNAGILHTVSSDNANAMLAGFPVTPPEISLRPHHLAYVIYTSGSTGLPKGVLIEHRGVVNLVHNQASLLGIGQRTIAFQFASIGFDASCYEIFCTLMNGGRLILGPAELLVNPAKLCEVLEENKVNMLTIPPSYQSSITDRTLSLETVVSAGEMLSRQQAYIVQQKGIRLINAYGPTENTVAATLSASPVHSNGHITIGKPLDNVQIYILDKHLRPVPLGIAGEIYIGGAQVARGYLNRPELTREKFIKNPFSTVDGGRIYRTGDIGRWLYDGNVEMLGRSDEQIKVRGFRIEPGEIESVLLEMPGIEQARIIALEVEEGDKLLHAYIVSTQPIEQQDIISFLKLRLPAYMIPVRLTRLTDLPLTVSGKLDKQALADMSVNSMDIVANLAPVNETEATLLSIWEDLLHVKINSTTDNFFELGGHSLKAMRLISAVHKKFNVLLDMKDFFLHPTIQSFAARIAEVEAGDNNMPGKVNKKDIVRYRNADYYPITFTQEYWINDNIDSVYKSVDFYHGTIFSAFVISGDFDGDAFRKSVYYLISRHESLRATFHQIDGRYMMRVEDRDAAIFEPEFRDFRGLPRDEEITDFITCFSHSFIFHEGPLVLFRVSRTAEHEHIISLKVHHVIYDVWSNEVLISDLYAAYQAFAEGREPDRPAQRYQFKEFLAHEYSYVQKHYKAHRQYWQSLYQSLPARIILPGRKISGESPMRQKVAEVLRFSFDNALTDQISSCSKLLSVSTFVLLQAAFKYLISLKTGVSDIIIGTDVFGRDYIGTEDQIGSYAKSQLIRSVFNKEDLFPDIVKKVQQANDDVRHYRACSLMEVLTEMVVPATTTGTKFWQLNMQYADLTGNYLPAAELKEIQQVLKPGPRRKELDFIFPFDIQLQFYRFSDKLELDIQYDTSLYDDTVITTLGNEYIAFISKIANDLYVNSPQS</sequence>
<protein>
    <submittedName>
        <fullName evidence="6">Amino acid adenylation domain protein</fullName>
    </submittedName>
</protein>
<dbReference type="Gene3D" id="3.30.559.10">
    <property type="entry name" value="Chloramphenicol acetyltransferase-like domain"/>
    <property type="match status" value="6"/>
</dbReference>
<dbReference type="CDD" id="cd05930">
    <property type="entry name" value="A_NRPS"/>
    <property type="match status" value="2"/>
</dbReference>
<organism evidence="6 7">
    <name type="scientific">Chitinophaga pinensis (strain ATCC 43595 / DSM 2588 / LMG 13176 / NBRC 15968 / NCIMB 11800 / UQM 2034)</name>
    <dbReference type="NCBI Taxonomy" id="485918"/>
    <lineage>
        <taxon>Bacteria</taxon>
        <taxon>Pseudomonadati</taxon>
        <taxon>Bacteroidota</taxon>
        <taxon>Chitinophagia</taxon>
        <taxon>Chitinophagales</taxon>
        <taxon>Chitinophagaceae</taxon>
        <taxon>Chitinophaga</taxon>
    </lineage>
</organism>
<proteinExistence type="inferred from homology"/>
<evidence type="ECO:0000256" key="1">
    <source>
        <dbReference type="ARBA" id="ARBA00001957"/>
    </source>
</evidence>
<feature type="domain" description="Carrier" evidence="5">
    <location>
        <begin position="5196"/>
        <end position="5271"/>
    </location>
</feature>
<dbReference type="CDD" id="cd12117">
    <property type="entry name" value="A_NRPS_Srf_like"/>
    <property type="match status" value="3"/>
</dbReference>
<dbReference type="GO" id="GO:0003824">
    <property type="term" value="F:catalytic activity"/>
    <property type="evidence" value="ECO:0007669"/>
    <property type="project" value="InterPro"/>
</dbReference>
<feature type="domain" description="Carrier" evidence="5">
    <location>
        <begin position="2083"/>
        <end position="2158"/>
    </location>
</feature>
<dbReference type="GO" id="GO:0043041">
    <property type="term" value="P:amino acid activation for nonribosomal peptide biosynthetic process"/>
    <property type="evidence" value="ECO:0007669"/>
    <property type="project" value="TreeGrafter"/>
</dbReference>
<dbReference type="OrthoDB" id="9765680at2"/>
<dbReference type="InterPro" id="IPR025110">
    <property type="entry name" value="AMP-bd_C"/>
</dbReference>
<gene>
    <name evidence="6" type="ordered locus">Cpin_5188</name>
</gene>
<evidence type="ECO:0000256" key="3">
    <source>
        <dbReference type="ARBA" id="ARBA00022450"/>
    </source>
</evidence>
<dbReference type="Pfam" id="PF00550">
    <property type="entry name" value="PP-binding"/>
    <property type="match status" value="5"/>
</dbReference>
<feature type="domain" description="Carrier" evidence="5">
    <location>
        <begin position="4149"/>
        <end position="4224"/>
    </location>
</feature>
<dbReference type="Pfam" id="PF00501">
    <property type="entry name" value="AMP-binding"/>
    <property type="match status" value="5"/>
</dbReference>
<dbReference type="Pfam" id="PF13193">
    <property type="entry name" value="AMP-binding_C"/>
    <property type="match status" value="5"/>
</dbReference>
<dbReference type="GO" id="GO:0044550">
    <property type="term" value="P:secondary metabolite biosynthetic process"/>
    <property type="evidence" value="ECO:0007669"/>
    <property type="project" value="UniProtKB-ARBA"/>
</dbReference>
<dbReference type="SUPFAM" id="SSF52777">
    <property type="entry name" value="CoA-dependent acyltransferases"/>
    <property type="match status" value="12"/>
</dbReference>
<dbReference type="PANTHER" id="PTHR45527:SF1">
    <property type="entry name" value="FATTY ACID SYNTHASE"/>
    <property type="match status" value="1"/>
</dbReference>
<dbReference type="Gene3D" id="3.30.559.30">
    <property type="entry name" value="Nonribosomal peptide synthetase, condensation domain"/>
    <property type="match status" value="6"/>
</dbReference>
<evidence type="ECO:0000313" key="6">
    <source>
        <dbReference type="EMBL" id="ACU62619.1"/>
    </source>
</evidence>
<dbReference type="InterPro" id="IPR029058">
    <property type="entry name" value="AB_hydrolase_fold"/>
</dbReference>
<dbReference type="PROSITE" id="PS00455">
    <property type="entry name" value="AMP_BINDING"/>
    <property type="match status" value="5"/>
</dbReference>
<dbReference type="InterPro" id="IPR006162">
    <property type="entry name" value="Ppantetheine_attach_site"/>
</dbReference>
<dbReference type="FunFam" id="3.40.50.980:FF:000001">
    <property type="entry name" value="Non-ribosomal peptide synthetase"/>
    <property type="match status" value="2"/>
</dbReference>
<reference evidence="7" key="1">
    <citation type="submission" date="2009-08" db="EMBL/GenBank/DDBJ databases">
        <title>The complete genome of Chitinophaga pinensis DSM 2588.</title>
        <authorList>
            <consortium name="US DOE Joint Genome Institute (JGI-PGF)"/>
            <person name="Lucas S."/>
            <person name="Copeland A."/>
            <person name="Lapidus A."/>
            <person name="Glavina del Rio T."/>
            <person name="Dalin E."/>
            <person name="Tice H."/>
            <person name="Bruce D."/>
            <person name="Goodwin L."/>
            <person name="Pitluck S."/>
            <person name="Kyrpides N."/>
            <person name="Mavromatis K."/>
            <person name="Ivanova N."/>
            <person name="Mikhailova N."/>
            <person name="Sims D."/>
            <person name="Meinche L."/>
            <person name="Brettin T."/>
            <person name="Detter J.C."/>
            <person name="Han C."/>
            <person name="Larimer F."/>
            <person name="Land M."/>
            <person name="Hauser L."/>
            <person name="Markowitz V."/>
            <person name="Cheng J.-F."/>
            <person name="Hugenholtz P."/>
            <person name="Woyke T."/>
            <person name="Wu D."/>
            <person name="Spring S."/>
            <person name="Klenk H.-P."/>
            <person name="Eisen J.A."/>
        </authorList>
    </citation>
    <scope>NUCLEOTIDE SEQUENCE [LARGE SCALE GENOMIC DNA]</scope>
    <source>
        <strain evidence="7">ATCC 43595 / DSM 2588 / LMG 13176 / NBRC 15968 / NCIMB 11800 / UQM 2034</strain>
    </source>
</reference>
<dbReference type="NCBIfam" id="TIGR01733">
    <property type="entry name" value="AA-adenyl-dom"/>
    <property type="match status" value="5"/>
</dbReference>
<dbReference type="InterPro" id="IPR010071">
    <property type="entry name" value="AA_adenyl_dom"/>
</dbReference>
<dbReference type="InterPro" id="IPR036736">
    <property type="entry name" value="ACP-like_sf"/>
</dbReference>
<evidence type="ECO:0000259" key="5">
    <source>
        <dbReference type="PROSITE" id="PS50075"/>
    </source>
</evidence>
<dbReference type="FunFam" id="1.10.1200.10:FF:000005">
    <property type="entry name" value="Nonribosomal peptide synthetase 1"/>
    <property type="match status" value="5"/>
</dbReference>
<feature type="domain" description="Carrier" evidence="5">
    <location>
        <begin position="1038"/>
        <end position="1113"/>
    </location>
</feature>
<dbReference type="GO" id="GO:0005737">
    <property type="term" value="C:cytoplasm"/>
    <property type="evidence" value="ECO:0007669"/>
    <property type="project" value="TreeGrafter"/>
</dbReference>
<dbReference type="NCBIfam" id="NF003417">
    <property type="entry name" value="PRK04813.1"/>
    <property type="match status" value="5"/>
</dbReference>
<dbReference type="FunFam" id="2.30.38.10:FF:000001">
    <property type="entry name" value="Non-ribosomal peptide synthetase PvdI"/>
    <property type="match status" value="1"/>
</dbReference>
<dbReference type="GO" id="GO:0031177">
    <property type="term" value="F:phosphopantetheine binding"/>
    <property type="evidence" value="ECO:0007669"/>
    <property type="project" value="InterPro"/>
</dbReference>
<name>A0A979G7X9_CHIPD</name>
<accession>A0A979G7X9</accession>
<dbReference type="Gene3D" id="3.40.50.1820">
    <property type="entry name" value="alpha/beta hydrolase"/>
    <property type="match status" value="1"/>
</dbReference>
<dbReference type="FunFam" id="3.30.300.30:FF:000010">
    <property type="entry name" value="Enterobactin synthetase component F"/>
    <property type="match status" value="1"/>
</dbReference>
<comment type="similarity">
    <text evidence="2">Belongs to the ATP-dependent AMP-binding enzyme family.</text>
</comment>
<dbReference type="Gene3D" id="3.30.300.30">
    <property type="match status" value="5"/>
</dbReference>
<reference evidence="6 7" key="2">
    <citation type="journal article" date="2010" name="Stand. Genomic Sci.">
        <title>Complete genome sequence of Chitinophaga pinensis type strain (UQM 2034).</title>
        <authorList>
            <person name="Glavina Del Rio T."/>
            <person name="Abt B."/>
            <person name="Spring S."/>
            <person name="Lapidus A."/>
            <person name="Nolan M."/>
            <person name="Tice H."/>
            <person name="Copeland A."/>
            <person name="Cheng J.F."/>
            <person name="Chen F."/>
            <person name="Bruce D."/>
            <person name="Goodwin L."/>
            <person name="Pitluck S."/>
            <person name="Ivanova N."/>
            <person name="Mavromatis K."/>
            <person name="Mikhailova N."/>
            <person name="Pati A."/>
            <person name="Chen A."/>
            <person name="Palaniappan K."/>
            <person name="Land M."/>
            <person name="Hauser L."/>
            <person name="Chang Y.J."/>
            <person name="Jeffries C.D."/>
            <person name="Chain P."/>
            <person name="Saunders E."/>
            <person name="Detter J.C."/>
            <person name="Brettin T."/>
            <person name="Rohde M."/>
            <person name="Goker M."/>
            <person name="Bristow J."/>
            <person name="Eisen J.A."/>
            <person name="Markowitz V."/>
            <person name="Hugenholtz P."/>
            <person name="Kyrpides N.C."/>
            <person name="Klenk H.P."/>
            <person name="Lucas S."/>
        </authorList>
    </citation>
    <scope>NUCLEOTIDE SEQUENCE [LARGE SCALE GENOMIC DNA]</scope>
    <source>
        <strain evidence="7">ATCC 43595 / DSM 2588 / LMG 13176 / NBRC 15968 / NCIMB 11800 / UQM 2034</strain>
    </source>
</reference>
<keyword evidence="3" id="KW-0596">Phosphopantetheine</keyword>
<dbReference type="InterPro" id="IPR001242">
    <property type="entry name" value="Condensation_dom"/>
</dbReference>